<sequence>MKKLSHIISLPVLFGLVVMILLNMASLYQSHRIVNQFKQLESGTIAAERLASSVLANFKTQVQEWKNVLLRGYEQKNLDKYWGSFVAQEEKIQQQLDDLQRHYNLPTTILTDIDTFRQAHLTMAQQYRSGLQQFIQAGFEPKFGDRVVKGMDREPAARLAKLEQNIASHAKEQMHALEQATQSGIRSILLLCLTLSFATVALVMYVLRQNVINPTRLITNGVHGLMNCQYEEPVTYHSGHELGKLASATRHMQARMIGTVDLLRQAEQDVSQSFEALNEISKMISDGATGQQQVSDQLQSGMQELTRIVAGLQRVTTQVSDSTSRARQSVDACFGIFDKANEGFSRLVSNTAQTSRMIEDLQTKSINITKVVGVINEIADQTNLLALNAAIEAARAGEQGRGFAVVADEVRTLASKTQSSTADIQSMLDSFARDSAGAVAAMQQGNALCQANAQEASNALGRLHELVAEVSEMGKVVNELNQVSAEQSSVLGQMQACVERVADSSEHYMQLSSRKDVSNAVHQASRNLNTVVATLTVGESTKVPPEGWQGGRLQSSFL</sequence>
<keyword evidence="5" id="KW-0472">Membrane</keyword>
<dbReference type="InterPro" id="IPR003660">
    <property type="entry name" value="HAMP_dom"/>
</dbReference>
<evidence type="ECO:0000256" key="3">
    <source>
        <dbReference type="ARBA" id="ARBA00029447"/>
    </source>
</evidence>
<accession>A0A939DQA4</accession>
<dbReference type="Pfam" id="PF00015">
    <property type="entry name" value="MCPsignal"/>
    <property type="match status" value="1"/>
</dbReference>
<dbReference type="GO" id="GO:0007165">
    <property type="term" value="P:signal transduction"/>
    <property type="evidence" value="ECO:0007669"/>
    <property type="project" value="UniProtKB-KW"/>
</dbReference>
<gene>
    <name evidence="8" type="ORF">J0A66_16200</name>
</gene>
<dbReference type="PROSITE" id="PS50885">
    <property type="entry name" value="HAMP"/>
    <property type="match status" value="1"/>
</dbReference>
<keyword evidence="2 4" id="KW-0807">Transducer</keyword>
<evidence type="ECO:0000313" key="9">
    <source>
        <dbReference type="Proteomes" id="UP000664654"/>
    </source>
</evidence>
<organism evidence="8 9">
    <name type="scientific">Bowmanella dokdonensis</name>
    <dbReference type="NCBI Taxonomy" id="751969"/>
    <lineage>
        <taxon>Bacteria</taxon>
        <taxon>Pseudomonadati</taxon>
        <taxon>Pseudomonadota</taxon>
        <taxon>Gammaproteobacteria</taxon>
        <taxon>Alteromonadales</taxon>
        <taxon>Alteromonadaceae</taxon>
        <taxon>Bowmanella</taxon>
    </lineage>
</organism>
<dbReference type="PRINTS" id="PR00260">
    <property type="entry name" value="CHEMTRNSDUCR"/>
</dbReference>
<dbReference type="SMART" id="SM00283">
    <property type="entry name" value="MA"/>
    <property type="match status" value="1"/>
</dbReference>
<name>A0A939DQA4_9ALTE</name>
<evidence type="ECO:0000259" key="7">
    <source>
        <dbReference type="PROSITE" id="PS50885"/>
    </source>
</evidence>
<evidence type="ECO:0000313" key="8">
    <source>
        <dbReference type="EMBL" id="MBN7826779.1"/>
    </source>
</evidence>
<dbReference type="GO" id="GO:0006935">
    <property type="term" value="P:chemotaxis"/>
    <property type="evidence" value="ECO:0007669"/>
    <property type="project" value="InterPro"/>
</dbReference>
<feature type="transmembrane region" description="Helical" evidence="5">
    <location>
        <begin position="188"/>
        <end position="207"/>
    </location>
</feature>
<evidence type="ECO:0000259" key="6">
    <source>
        <dbReference type="PROSITE" id="PS50111"/>
    </source>
</evidence>
<comment type="subcellular location">
    <subcellularLocation>
        <location evidence="1">Membrane</location>
    </subcellularLocation>
</comment>
<keyword evidence="9" id="KW-1185">Reference proteome</keyword>
<dbReference type="InterPro" id="IPR004089">
    <property type="entry name" value="MCPsignal_dom"/>
</dbReference>
<dbReference type="PROSITE" id="PS50111">
    <property type="entry name" value="CHEMOTAXIS_TRANSDUC_2"/>
    <property type="match status" value="1"/>
</dbReference>
<protein>
    <submittedName>
        <fullName evidence="8">Methyl-accepting chemotaxis protein</fullName>
    </submittedName>
</protein>
<keyword evidence="5" id="KW-1133">Transmembrane helix</keyword>
<evidence type="ECO:0000256" key="5">
    <source>
        <dbReference type="SAM" id="Phobius"/>
    </source>
</evidence>
<dbReference type="RefSeq" id="WP_206574889.1">
    <property type="nucleotide sequence ID" value="NZ_JAFKCV010000010.1"/>
</dbReference>
<feature type="domain" description="HAMP" evidence="7">
    <location>
        <begin position="209"/>
        <end position="261"/>
    </location>
</feature>
<comment type="similarity">
    <text evidence="3">Belongs to the methyl-accepting chemotaxis (MCP) protein family.</text>
</comment>
<dbReference type="EMBL" id="JAFKCV010000010">
    <property type="protein sequence ID" value="MBN7826779.1"/>
    <property type="molecule type" value="Genomic_DNA"/>
</dbReference>
<comment type="caution">
    <text evidence="8">The sequence shown here is derived from an EMBL/GenBank/DDBJ whole genome shotgun (WGS) entry which is preliminary data.</text>
</comment>
<feature type="transmembrane region" description="Helical" evidence="5">
    <location>
        <begin position="6"/>
        <end position="28"/>
    </location>
</feature>
<dbReference type="GO" id="GO:0016020">
    <property type="term" value="C:membrane"/>
    <property type="evidence" value="ECO:0007669"/>
    <property type="project" value="UniProtKB-SubCell"/>
</dbReference>
<evidence type="ECO:0000256" key="4">
    <source>
        <dbReference type="PROSITE-ProRule" id="PRU00284"/>
    </source>
</evidence>
<reference evidence="8" key="1">
    <citation type="submission" date="2021-03" db="EMBL/GenBank/DDBJ databases">
        <title>novel species isolated from a fishpond in China.</title>
        <authorList>
            <person name="Lu H."/>
            <person name="Cai Z."/>
        </authorList>
    </citation>
    <scope>NUCLEOTIDE SEQUENCE</scope>
    <source>
        <strain evidence="8">JCM 30855</strain>
    </source>
</reference>
<keyword evidence="5" id="KW-0812">Transmembrane</keyword>
<dbReference type="InterPro" id="IPR004090">
    <property type="entry name" value="Chemotax_Me-accpt_rcpt"/>
</dbReference>
<dbReference type="AlphaFoldDB" id="A0A939DQA4"/>
<dbReference type="Gene3D" id="1.10.287.950">
    <property type="entry name" value="Methyl-accepting chemotaxis protein"/>
    <property type="match status" value="1"/>
</dbReference>
<feature type="domain" description="Methyl-accepting transducer" evidence="6">
    <location>
        <begin position="266"/>
        <end position="502"/>
    </location>
</feature>
<evidence type="ECO:0000256" key="2">
    <source>
        <dbReference type="ARBA" id="ARBA00023224"/>
    </source>
</evidence>
<dbReference type="GO" id="GO:0004888">
    <property type="term" value="F:transmembrane signaling receptor activity"/>
    <property type="evidence" value="ECO:0007669"/>
    <property type="project" value="InterPro"/>
</dbReference>
<proteinExistence type="inferred from homology"/>
<dbReference type="SUPFAM" id="SSF58104">
    <property type="entry name" value="Methyl-accepting chemotaxis protein (MCP) signaling domain"/>
    <property type="match status" value="1"/>
</dbReference>
<dbReference type="Proteomes" id="UP000664654">
    <property type="component" value="Unassembled WGS sequence"/>
</dbReference>
<evidence type="ECO:0000256" key="1">
    <source>
        <dbReference type="ARBA" id="ARBA00004370"/>
    </source>
</evidence>
<dbReference type="PANTHER" id="PTHR32089">
    <property type="entry name" value="METHYL-ACCEPTING CHEMOTAXIS PROTEIN MCPB"/>
    <property type="match status" value="1"/>
</dbReference>
<dbReference type="PANTHER" id="PTHR32089:SF120">
    <property type="entry name" value="METHYL-ACCEPTING CHEMOTAXIS PROTEIN TLPQ"/>
    <property type="match status" value="1"/>
</dbReference>